<evidence type="ECO:0000313" key="3">
    <source>
        <dbReference type="EMBL" id="CAG8811945.1"/>
    </source>
</evidence>
<gene>
    <name evidence="3" type="ORF">CPELLU_LOCUS18739</name>
</gene>
<dbReference type="Proteomes" id="UP000789759">
    <property type="component" value="Unassembled WGS sequence"/>
</dbReference>
<dbReference type="InterPro" id="IPR004330">
    <property type="entry name" value="FAR1_DNA_bnd_dom"/>
</dbReference>
<dbReference type="AlphaFoldDB" id="A0A9N9K6X4"/>
<proteinExistence type="predicted"/>
<protein>
    <submittedName>
        <fullName evidence="3">3090_t:CDS:1</fullName>
    </submittedName>
</protein>
<feature type="region of interest" description="Disordered" evidence="1">
    <location>
        <begin position="1"/>
        <end position="57"/>
    </location>
</feature>
<dbReference type="OrthoDB" id="3261031at2759"/>
<dbReference type="EMBL" id="CAJVQA010039363">
    <property type="protein sequence ID" value="CAG8811945.1"/>
    <property type="molecule type" value="Genomic_DNA"/>
</dbReference>
<dbReference type="PANTHER" id="PTHR47718">
    <property type="entry name" value="OS01G0519700 PROTEIN"/>
    <property type="match status" value="1"/>
</dbReference>
<name>A0A9N9K6X4_9GLOM</name>
<evidence type="ECO:0000259" key="2">
    <source>
        <dbReference type="Pfam" id="PF03101"/>
    </source>
</evidence>
<organism evidence="3 4">
    <name type="scientific">Cetraspora pellucida</name>
    <dbReference type="NCBI Taxonomy" id="1433469"/>
    <lineage>
        <taxon>Eukaryota</taxon>
        <taxon>Fungi</taxon>
        <taxon>Fungi incertae sedis</taxon>
        <taxon>Mucoromycota</taxon>
        <taxon>Glomeromycotina</taxon>
        <taxon>Glomeromycetes</taxon>
        <taxon>Diversisporales</taxon>
        <taxon>Gigasporaceae</taxon>
        <taxon>Cetraspora</taxon>
    </lineage>
</organism>
<reference evidence="3" key="1">
    <citation type="submission" date="2021-06" db="EMBL/GenBank/DDBJ databases">
        <authorList>
            <person name="Kallberg Y."/>
            <person name="Tangrot J."/>
            <person name="Rosling A."/>
        </authorList>
    </citation>
    <scope>NUCLEOTIDE SEQUENCE</scope>
    <source>
        <strain evidence="3">FL966</strain>
    </source>
</reference>
<feature type="domain" description="FAR1" evidence="2">
    <location>
        <begin position="72"/>
        <end position="149"/>
    </location>
</feature>
<keyword evidence="4" id="KW-1185">Reference proteome</keyword>
<evidence type="ECO:0000313" key="4">
    <source>
        <dbReference type="Proteomes" id="UP000789759"/>
    </source>
</evidence>
<evidence type="ECO:0000256" key="1">
    <source>
        <dbReference type="SAM" id="MobiDB-lite"/>
    </source>
</evidence>
<sequence length="309" mass="35752">MTNKAYDSPNEVSGKNQNEASDTSDIEQESWVNEAGQENEGSKAGEASKGSESSFEVLSHNREEANNLDFKGFKTWLGRSTAMGTDKVMRKRTIYCRHSGQYKAKNPENPGTSVRQGCQWHINLSRPLKQNLNSLVYITTLVDEHNHELSVEALQFEKLKAFTKEMQDDIAFYVKKSRHLLCIWHIKENLKKALYGKLGISFADFYSAFWKCRNAETPDAFNYYWREMVTNYPTASEYLERQLYERRKAWARGFTTMLFTLGIESTSFVESQNACIKCVLENNNTSLCELGKVMMNHVEEWLKQKQYED</sequence>
<dbReference type="PANTHER" id="PTHR47718:SF17">
    <property type="entry name" value="PROTEIN FAR1-RELATED SEQUENCE 5-LIKE"/>
    <property type="match status" value="1"/>
</dbReference>
<dbReference type="Pfam" id="PF03101">
    <property type="entry name" value="FAR1"/>
    <property type="match status" value="1"/>
</dbReference>
<accession>A0A9N9K6X4</accession>
<comment type="caution">
    <text evidence="3">The sequence shown here is derived from an EMBL/GenBank/DDBJ whole genome shotgun (WGS) entry which is preliminary data.</text>
</comment>
<feature type="compositionally biased region" description="Polar residues" evidence="1">
    <location>
        <begin position="1"/>
        <end position="21"/>
    </location>
</feature>